<sequence length="102" mass="11559">MSSRIINPIIPSLCKRLFLFIFLLFLAPVLDLPIKFLLDSCTLVTPFPLKSLNIVCIIFQIECVNHPNITNNLHKNINNPTEILKIIPVNVPTNIKVSKDSH</sequence>
<organism evidence="1 2">
    <name type="scientific">Meloidogyne enterolobii</name>
    <name type="common">Root-knot nematode worm</name>
    <name type="synonym">Meloidogyne mayaguensis</name>
    <dbReference type="NCBI Taxonomy" id="390850"/>
    <lineage>
        <taxon>Eukaryota</taxon>
        <taxon>Metazoa</taxon>
        <taxon>Ecdysozoa</taxon>
        <taxon>Nematoda</taxon>
        <taxon>Chromadorea</taxon>
        <taxon>Rhabditida</taxon>
        <taxon>Tylenchina</taxon>
        <taxon>Tylenchomorpha</taxon>
        <taxon>Tylenchoidea</taxon>
        <taxon>Meloidogynidae</taxon>
        <taxon>Meloidogyninae</taxon>
        <taxon>Meloidogyne</taxon>
    </lineage>
</organism>
<evidence type="ECO:0000313" key="1">
    <source>
        <dbReference type="EMBL" id="CAK5078982.1"/>
    </source>
</evidence>
<gene>
    <name evidence="1" type="ORF">MENTE1834_LOCUS26057</name>
</gene>
<dbReference type="EMBL" id="CAVMJV010000037">
    <property type="protein sequence ID" value="CAK5078982.1"/>
    <property type="molecule type" value="Genomic_DNA"/>
</dbReference>
<evidence type="ECO:0000313" key="2">
    <source>
        <dbReference type="Proteomes" id="UP001497535"/>
    </source>
</evidence>
<proteinExistence type="predicted"/>
<name>A0ACB0ZKT5_MELEN</name>
<comment type="caution">
    <text evidence="1">The sequence shown here is derived from an EMBL/GenBank/DDBJ whole genome shotgun (WGS) entry which is preliminary data.</text>
</comment>
<keyword evidence="2" id="KW-1185">Reference proteome</keyword>
<protein>
    <submittedName>
        <fullName evidence="1">Uncharacterized protein</fullName>
    </submittedName>
</protein>
<reference evidence="1" key="1">
    <citation type="submission" date="2023-11" db="EMBL/GenBank/DDBJ databases">
        <authorList>
            <person name="Poullet M."/>
        </authorList>
    </citation>
    <scope>NUCLEOTIDE SEQUENCE</scope>
    <source>
        <strain evidence="1">E1834</strain>
    </source>
</reference>
<accession>A0ACB0ZKT5</accession>
<dbReference type="Proteomes" id="UP001497535">
    <property type="component" value="Unassembled WGS sequence"/>
</dbReference>